<dbReference type="Proteomes" id="UP000192582">
    <property type="component" value="Unassembled WGS sequence"/>
</dbReference>
<feature type="compositionally biased region" description="Low complexity" evidence="1">
    <location>
        <begin position="18"/>
        <end position="34"/>
    </location>
</feature>
<evidence type="ECO:0000313" key="3">
    <source>
        <dbReference type="Proteomes" id="UP000192582"/>
    </source>
</evidence>
<feature type="compositionally biased region" description="Polar residues" evidence="1">
    <location>
        <begin position="35"/>
        <end position="48"/>
    </location>
</feature>
<dbReference type="EMBL" id="FWWU01000007">
    <property type="protein sequence ID" value="SMB83962.1"/>
    <property type="molecule type" value="Genomic_DNA"/>
</dbReference>
<sequence>MGLTSAMDGHRTPPLAFPLTSPICSTSCPTPSDTQENGGQDPSRTQRSGGDHADRQDIEQQGGGVVEQASPFLDLAQAVRRVDLRSGRCRTLLLRMYANFSLTSPFKSRDSPARGLRAHTHRSNVSEYVGVFYVRQKWHPSPGHHPPVASEEQGPLLNGPSNERFTLPWCPQRLPPVGLGLRDGVPPEEIFLQFCW</sequence>
<feature type="compositionally biased region" description="Basic and acidic residues" evidence="1">
    <location>
        <begin position="49"/>
        <end position="58"/>
    </location>
</feature>
<organism evidence="2 3">
    <name type="scientific">Deinococcus hopiensis KR-140</name>
    <dbReference type="NCBI Taxonomy" id="695939"/>
    <lineage>
        <taxon>Bacteria</taxon>
        <taxon>Thermotogati</taxon>
        <taxon>Deinococcota</taxon>
        <taxon>Deinococci</taxon>
        <taxon>Deinococcales</taxon>
        <taxon>Deinococcaceae</taxon>
        <taxon>Deinococcus</taxon>
    </lineage>
</organism>
<feature type="region of interest" description="Disordered" evidence="1">
    <location>
        <begin position="1"/>
        <end position="66"/>
    </location>
</feature>
<evidence type="ECO:0000313" key="2">
    <source>
        <dbReference type="EMBL" id="SMB83962.1"/>
    </source>
</evidence>
<protein>
    <submittedName>
        <fullName evidence="2">Uncharacterized protein</fullName>
    </submittedName>
</protein>
<evidence type="ECO:0000256" key="1">
    <source>
        <dbReference type="SAM" id="MobiDB-lite"/>
    </source>
</evidence>
<gene>
    <name evidence="2" type="ORF">SAMN00790413_04948</name>
</gene>
<proteinExistence type="predicted"/>
<dbReference type="AlphaFoldDB" id="A0A1W1US79"/>
<accession>A0A1W1US79</accession>
<name>A0A1W1US79_9DEIO</name>
<keyword evidence="3" id="KW-1185">Reference proteome</keyword>
<reference evidence="2 3" key="1">
    <citation type="submission" date="2017-04" db="EMBL/GenBank/DDBJ databases">
        <authorList>
            <person name="Afonso C.L."/>
            <person name="Miller P.J."/>
            <person name="Scott M.A."/>
            <person name="Spackman E."/>
            <person name="Goraichik I."/>
            <person name="Dimitrov K.M."/>
            <person name="Suarez D.L."/>
            <person name="Swayne D.E."/>
        </authorList>
    </citation>
    <scope>NUCLEOTIDE SEQUENCE [LARGE SCALE GENOMIC DNA]</scope>
    <source>
        <strain evidence="2 3">KR-140</strain>
    </source>
</reference>